<evidence type="ECO:0000256" key="1">
    <source>
        <dbReference type="ARBA" id="ARBA00004123"/>
    </source>
</evidence>
<evidence type="ECO:0000259" key="11">
    <source>
        <dbReference type="PROSITE" id="PS50071"/>
    </source>
</evidence>
<dbReference type="EMBL" id="JAGKQM010000015">
    <property type="protein sequence ID" value="KAH0878463.1"/>
    <property type="molecule type" value="Genomic_DNA"/>
</dbReference>
<dbReference type="PROSITE" id="PS00027">
    <property type="entry name" value="HOMEOBOX_1"/>
    <property type="match status" value="1"/>
</dbReference>
<dbReference type="InterPro" id="IPR045224">
    <property type="entry name" value="HDZip_class_I_plant"/>
</dbReference>
<reference evidence="12 13" key="1">
    <citation type="submission" date="2021-05" db="EMBL/GenBank/DDBJ databases">
        <title>Genome Assembly of Synthetic Allotetraploid Brassica napus Reveals Homoeologous Exchanges between Subgenomes.</title>
        <authorList>
            <person name="Davis J.T."/>
        </authorList>
    </citation>
    <scope>NUCLEOTIDE SEQUENCE [LARGE SCALE GENOMIC DNA]</scope>
    <source>
        <strain evidence="13">cv. Da-Ae</strain>
        <tissue evidence="12">Seedling</tissue>
    </source>
</reference>
<dbReference type="SUPFAM" id="SSF46689">
    <property type="entry name" value="Homeodomain-like"/>
    <property type="match status" value="1"/>
</dbReference>
<comment type="function">
    <text evidence="10">Transcription factor.</text>
</comment>
<dbReference type="CDD" id="cd00086">
    <property type="entry name" value="homeodomain"/>
    <property type="match status" value="1"/>
</dbReference>
<dbReference type="InterPro" id="IPR001356">
    <property type="entry name" value="HD"/>
</dbReference>
<evidence type="ECO:0000256" key="2">
    <source>
        <dbReference type="ARBA" id="ARBA00023015"/>
    </source>
</evidence>
<dbReference type="PANTHER" id="PTHR24326:SF617">
    <property type="entry name" value="HOMEOBOX-LEUCINE ZIPPER PROTEIN ATHB-23"/>
    <property type="match status" value="1"/>
</dbReference>
<accession>A0ABQ7ZE22</accession>
<dbReference type="Gene3D" id="1.10.10.60">
    <property type="entry name" value="Homeodomain-like"/>
    <property type="match status" value="1"/>
</dbReference>
<dbReference type="InterPro" id="IPR017970">
    <property type="entry name" value="Homeobox_CS"/>
</dbReference>
<keyword evidence="5 10" id="KW-0804">Transcription</keyword>
<dbReference type="InterPro" id="IPR000047">
    <property type="entry name" value="HTH_motif"/>
</dbReference>
<keyword evidence="6 8" id="KW-0539">Nucleus</keyword>
<evidence type="ECO:0000256" key="4">
    <source>
        <dbReference type="ARBA" id="ARBA00023155"/>
    </source>
</evidence>
<dbReference type="PRINTS" id="PR00031">
    <property type="entry name" value="HTHREPRESSR"/>
</dbReference>
<proteinExistence type="inferred from homology"/>
<feature type="domain" description="Homeobox" evidence="11">
    <location>
        <begin position="13"/>
        <end position="67"/>
    </location>
</feature>
<gene>
    <name evidence="12" type="ORF">HID58_065857</name>
</gene>
<dbReference type="Proteomes" id="UP000824890">
    <property type="component" value="Unassembled WGS sequence"/>
</dbReference>
<evidence type="ECO:0000256" key="8">
    <source>
        <dbReference type="PROSITE-ProRule" id="PRU00108"/>
    </source>
</evidence>
<dbReference type="PANTHER" id="PTHR24326">
    <property type="entry name" value="HOMEOBOX-LEUCINE ZIPPER PROTEIN"/>
    <property type="match status" value="1"/>
</dbReference>
<keyword evidence="4 8" id="KW-0371">Homeobox</keyword>
<evidence type="ECO:0000256" key="3">
    <source>
        <dbReference type="ARBA" id="ARBA00023125"/>
    </source>
</evidence>
<comment type="subcellular location">
    <subcellularLocation>
        <location evidence="1 8 9">Nucleus</location>
    </subcellularLocation>
</comment>
<keyword evidence="2 10" id="KW-0805">Transcription regulation</keyword>
<comment type="similarity">
    <text evidence="7 10">Belongs to the HD-ZIP homeobox family. Class I subfamily.</text>
</comment>
<dbReference type="PROSITE" id="PS50071">
    <property type="entry name" value="HOMEOBOX_2"/>
    <property type="match status" value="1"/>
</dbReference>
<name>A0ABQ7ZE22_BRANA</name>
<dbReference type="SMART" id="SM00389">
    <property type="entry name" value="HOX"/>
    <property type="match status" value="1"/>
</dbReference>
<dbReference type="Pfam" id="PF00046">
    <property type="entry name" value="Homeodomain"/>
    <property type="match status" value="1"/>
</dbReference>
<dbReference type="InterPro" id="IPR009057">
    <property type="entry name" value="Homeodomain-like_sf"/>
</dbReference>
<organism evidence="12 13">
    <name type="scientific">Brassica napus</name>
    <name type="common">Rape</name>
    <dbReference type="NCBI Taxonomy" id="3708"/>
    <lineage>
        <taxon>Eukaryota</taxon>
        <taxon>Viridiplantae</taxon>
        <taxon>Streptophyta</taxon>
        <taxon>Embryophyta</taxon>
        <taxon>Tracheophyta</taxon>
        <taxon>Spermatophyta</taxon>
        <taxon>Magnoliopsida</taxon>
        <taxon>eudicotyledons</taxon>
        <taxon>Gunneridae</taxon>
        <taxon>Pentapetalae</taxon>
        <taxon>rosids</taxon>
        <taxon>malvids</taxon>
        <taxon>Brassicales</taxon>
        <taxon>Brassicaceae</taxon>
        <taxon>Brassiceae</taxon>
        <taxon>Brassica</taxon>
    </lineage>
</organism>
<evidence type="ECO:0000256" key="7">
    <source>
        <dbReference type="ARBA" id="ARBA00025748"/>
    </source>
</evidence>
<evidence type="ECO:0000256" key="5">
    <source>
        <dbReference type="ARBA" id="ARBA00023163"/>
    </source>
</evidence>
<evidence type="ECO:0000313" key="12">
    <source>
        <dbReference type="EMBL" id="KAH0878463.1"/>
    </source>
</evidence>
<evidence type="ECO:0000313" key="13">
    <source>
        <dbReference type="Proteomes" id="UP000824890"/>
    </source>
</evidence>
<feature type="DNA-binding region" description="Homeobox" evidence="8">
    <location>
        <begin position="15"/>
        <end position="68"/>
    </location>
</feature>
<comment type="caution">
    <text evidence="12">The sequence shown here is derived from an EMBL/GenBank/DDBJ whole genome shotgun (WGS) entry which is preliminary data.</text>
</comment>
<keyword evidence="3 8" id="KW-0238">DNA-binding</keyword>
<evidence type="ECO:0000256" key="10">
    <source>
        <dbReference type="RuleBase" id="RU369038"/>
    </source>
</evidence>
<sequence length="152" mass="18055">MMNEEEEFSHDGSKMGEKTRRLNMEQLKMLEKNFELDRKLHLARTLGLQPRQIAIWFQNRRAQSKTNSLRESTMRSSVIALKSRESLESFNLNNETEARTSLVTSDHRLHSRQQWCNFFQNSLSEQRMVKEENTSISNMFCNRLPIWLMPMA</sequence>
<keyword evidence="13" id="KW-1185">Reference proteome</keyword>
<evidence type="ECO:0000256" key="9">
    <source>
        <dbReference type="RuleBase" id="RU000682"/>
    </source>
</evidence>
<evidence type="ECO:0000256" key="6">
    <source>
        <dbReference type="ARBA" id="ARBA00023242"/>
    </source>
</evidence>
<protein>
    <recommendedName>
        <fullName evidence="10">Homeobox-leucine zipper protein</fullName>
    </recommendedName>
    <alternativeName>
        <fullName evidence="10">HD-ZIP protein</fullName>
    </alternativeName>
    <alternativeName>
        <fullName evidence="10">Homeodomain transcription factor</fullName>
    </alternativeName>
</protein>